<dbReference type="EMBL" id="JACHGR010000001">
    <property type="protein sequence ID" value="MBB6054430.1"/>
    <property type="molecule type" value="Genomic_DNA"/>
</dbReference>
<dbReference type="NCBIfam" id="NF008346">
    <property type="entry name" value="PRK11128.1"/>
    <property type="match status" value="1"/>
</dbReference>
<gene>
    <name evidence="10" type="ORF">HNR75_000295</name>
</gene>
<keyword evidence="2" id="KW-0813">Transport</keyword>
<evidence type="ECO:0000256" key="1">
    <source>
        <dbReference type="ARBA" id="ARBA00004429"/>
    </source>
</evidence>
<dbReference type="NCBIfam" id="NF037955">
    <property type="entry name" value="mfs"/>
    <property type="match status" value="1"/>
</dbReference>
<keyword evidence="7 8" id="KW-0472">Membrane</keyword>
<keyword evidence="5 8" id="KW-0812">Transmembrane</keyword>
<dbReference type="InterPro" id="IPR026032">
    <property type="entry name" value="HcaT-like"/>
</dbReference>
<dbReference type="RefSeq" id="WP_188025240.1">
    <property type="nucleotide sequence ID" value="NZ_JACHGR010000001.1"/>
</dbReference>
<evidence type="ECO:0000256" key="6">
    <source>
        <dbReference type="ARBA" id="ARBA00022989"/>
    </source>
</evidence>
<accession>A0A841GHR9</accession>
<dbReference type="PIRSF" id="PIRSF004925">
    <property type="entry name" value="HcaT"/>
    <property type="match status" value="1"/>
</dbReference>
<keyword evidence="3" id="KW-1003">Cell membrane</keyword>
<feature type="transmembrane region" description="Helical" evidence="8">
    <location>
        <begin position="266"/>
        <end position="289"/>
    </location>
</feature>
<evidence type="ECO:0000256" key="5">
    <source>
        <dbReference type="ARBA" id="ARBA00022692"/>
    </source>
</evidence>
<dbReference type="PANTHER" id="PTHR23522:SF10">
    <property type="entry name" value="3-PHENYLPROPIONIC ACID TRANSPORTER-RELATED"/>
    <property type="match status" value="1"/>
</dbReference>
<evidence type="ECO:0000256" key="7">
    <source>
        <dbReference type="ARBA" id="ARBA00023136"/>
    </source>
</evidence>
<dbReference type="Gene3D" id="1.20.1250.20">
    <property type="entry name" value="MFS general substrate transporter like domains"/>
    <property type="match status" value="2"/>
</dbReference>
<evidence type="ECO:0000256" key="4">
    <source>
        <dbReference type="ARBA" id="ARBA00022519"/>
    </source>
</evidence>
<dbReference type="SUPFAM" id="SSF103473">
    <property type="entry name" value="MFS general substrate transporter"/>
    <property type="match status" value="1"/>
</dbReference>
<evidence type="ECO:0000313" key="10">
    <source>
        <dbReference type="EMBL" id="MBB6054430.1"/>
    </source>
</evidence>
<feature type="transmembrane region" description="Helical" evidence="8">
    <location>
        <begin position="39"/>
        <end position="58"/>
    </location>
</feature>
<comment type="caution">
    <text evidence="10">The sequence shown here is derived from an EMBL/GenBank/DDBJ whole genome shotgun (WGS) entry which is preliminary data.</text>
</comment>
<name>A0A841GHR9_9GAMM</name>
<keyword evidence="11" id="KW-1185">Reference proteome</keyword>
<feature type="transmembrane region" description="Helical" evidence="8">
    <location>
        <begin position="7"/>
        <end position="27"/>
    </location>
</feature>
<sequence>MLPYPWLALNLSAIYLVLGIFSPFWGVWLESVGLKSEQIGLLLGIGFAMRLCGSLTIMRQVRRAELLIPAARILVWGGLLSFVGFYFSSQFWVVFLFTLLVNFIYPTLLPLTDAIASRMVLQVNLDYGNVRLWGSAAFIVGTTLIGIVIEHLGQSWILHCIVLGLLVAGFCIHMPMKPAPRTIGQESESHGYGMLLRNRAFLNFLAIEALIFGSHSAYNSFSAIYWHSQGFSASTISALWTTGVVFEIIMFAASRRLLAGWSPERLFFWATIGAVIRWITIGTSLNLWFLFPAQALHSFTYTLAHLGAMQFLSQRLPREAIISGQTLYSAIGQSLSLALFTVLSGMMYRHMQQHVFLVMAVIALPVFYLIWHGKRMTISRPAQ</sequence>
<evidence type="ECO:0000256" key="3">
    <source>
        <dbReference type="ARBA" id="ARBA00022475"/>
    </source>
</evidence>
<dbReference type="Pfam" id="PF12832">
    <property type="entry name" value="MFS_1_like"/>
    <property type="match status" value="1"/>
</dbReference>
<dbReference type="InterPro" id="IPR024989">
    <property type="entry name" value="MFS_assoc_dom"/>
</dbReference>
<evidence type="ECO:0000313" key="11">
    <source>
        <dbReference type="Proteomes" id="UP000585721"/>
    </source>
</evidence>
<feature type="transmembrane region" description="Helical" evidence="8">
    <location>
        <begin position="132"/>
        <end position="149"/>
    </location>
</feature>
<feature type="transmembrane region" description="Helical" evidence="8">
    <location>
        <begin position="230"/>
        <end position="254"/>
    </location>
</feature>
<feature type="transmembrane region" description="Helical" evidence="8">
    <location>
        <begin position="70"/>
        <end position="87"/>
    </location>
</feature>
<proteinExistence type="predicted"/>
<organism evidence="10 11">
    <name type="scientific">Tolumonas osonensis</name>
    <dbReference type="NCBI Taxonomy" id="675874"/>
    <lineage>
        <taxon>Bacteria</taxon>
        <taxon>Pseudomonadati</taxon>
        <taxon>Pseudomonadota</taxon>
        <taxon>Gammaproteobacteria</taxon>
        <taxon>Aeromonadales</taxon>
        <taxon>Aeromonadaceae</taxon>
        <taxon>Tolumonas</taxon>
    </lineage>
</organism>
<feature type="transmembrane region" description="Helical" evidence="8">
    <location>
        <begin position="325"/>
        <end position="348"/>
    </location>
</feature>
<dbReference type="Proteomes" id="UP000585721">
    <property type="component" value="Unassembled WGS sequence"/>
</dbReference>
<dbReference type="GO" id="GO:0030395">
    <property type="term" value="F:lactose binding"/>
    <property type="evidence" value="ECO:0007669"/>
    <property type="project" value="TreeGrafter"/>
</dbReference>
<dbReference type="AlphaFoldDB" id="A0A841GHR9"/>
<keyword evidence="6 8" id="KW-1133">Transmembrane helix</keyword>
<evidence type="ECO:0000256" key="8">
    <source>
        <dbReference type="SAM" id="Phobius"/>
    </source>
</evidence>
<keyword evidence="4" id="KW-0997">Cell inner membrane</keyword>
<evidence type="ECO:0000259" key="9">
    <source>
        <dbReference type="Pfam" id="PF12832"/>
    </source>
</evidence>
<dbReference type="GO" id="GO:0015528">
    <property type="term" value="F:lactose:proton symporter activity"/>
    <property type="evidence" value="ECO:0007669"/>
    <property type="project" value="TreeGrafter"/>
</dbReference>
<feature type="transmembrane region" description="Helical" evidence="8">
    <location>
        <begin position="93"/>
        <end position="111"/>
    </location>
</feature>
<comment type="subcellular location">
    <subcellularLocation>
        <location evidence="1">Cell inner membrane</location>
        <topology evidence="1">Multi-pass membrane protein</topology>
    </subcellularLocation>
</comment>
<feature type="domain" description="Major facilitator superfamily associated" evidence="9">
    <location>
        <begin position="14"/>
        <end position="356"/>
    </location>
</feature>
<feature type="transmembrane region" description="Helical" evidence="8">
    <location>
        <begin position="354"/>
        <end position="371"/>
    </location>
</feature>
<feature type="transmembrane region" description="Helical" evidence="8">
    <location>
        <begin position="155"/>
        <end position="172"/>
    </location>
</feature>
<dbReference type="GO" id="GO:0005886">
    <property type="term" value="C:plasma membrane"/>
    <property type="evidence" value="ECO:0007669"/>
    <property type="project" value="UniProtKB-SubCell"/>
</dbReference>
<dbReference type="InterPro" id="IPR036259">
    <property type="entry name" value="MFS_trans_sf"/>
</dbReference>
<dbReference type="PANTHER" id="PTHR23522">
    <property type="entry name" value="BLL5896 PROTEIN"/>
    <property type="match status" value="1"/>
</dbReference>
<feature type="transmembrane region" description="Helical" evidence="8">
    <location>
        <begin position="200"/>
        <end position="218"/>
    </location>
</feature>
<evidence type="ECO:0000256" key="2">
    <source>
        <dbReference type="ARBA" id="ARBA00022448"/>
    </source>
</evidence>
<reference evidence="10 11" key="1">
    <citation type="submission" date="2020-08" db="EMBL/GenBank/DDBJ databases">
        <title>Genomic Encyclopedia of Type Strains, Phase IV (KMG-IV): sequencing the most valuable type-strain genomes for metagenomic binning, comparative biology and taxonomic classification.</title>
        <authorList>
            <person name="Goeker M."/>
        </authorList>
    </citation>
    <scope>NUCLEOTIDE SEQUENCE [LARGE SCALE GENOMIC DNA]</scope>
    <source>
        <strain evidence="10 11">DSM 22975</strain>
    </source>
</reference>
<protein>
    <submittedName>
        <fullName evidence="10">PPP family 3-phenylpropionic acid transporter</fullName>
    </submittedName>
</protein>